<dbReference type="PANTHER" id="PTHR43022">
    <property type="entry name" value="PROTEIN SMF"/>
    <property type="match status" value="1"/>
</dbReference>
<dbReference type="Gene3D" id="3.40.50.450">
    <property type="match status" value="1"/>
</dbReference>
<accession>A0ABV6KGF3</accession>
<dbReference type="Proteomes" id="UP001589838">
    <property type="component" value="Unassembled WGS sequence"/>
</dbReference>
<dbReference type="NCBIfam" id="TIGR00732">
    <property type="entry name" value="dprA"/>
    <property type="match status" value="1"/>
</dbReference>
<evidence type="ECO:0000313" key="4">
    <source>
        <dbReference type="Proteomes" id="UP001589838"/>
    </source>
</evidence>
<comment type="similarity">
    <text evidence="1">Belongs to the DprA/Smf family.</text>
</comment>
<keyword evidence="4" id="KW-1185">Reference proteome</keyword>
<gene>
    <name evidence="3" type="primary">dprA</name>
    <name evidence="3" type="ORF">ACFFHM_16405</name>
</gene>
<evidence type="ECO:0000259" key="2">
    <source>
        <dbReference type="Pfam" id="PF02481"/>
    </source>
</evidence>
<dbReference type="EMBL" id="JBHLUX010000038">
    <property type="protein sequence ID" value="MFC0472037.1"/>
    <property type="molecule type" value="Genomic_DNA"/>
</dbReference>
<comment type="caution">
    <text evidence="3">The sequence shown here is derived from an EMBL/GenBank/DDBJ whole genome shotgun (WGS) entry which is preliminary data.</text>
</comment>
<organism evidence="3 4">
    <name type="scientific">Halalkalibacter kiskunsagensis</name>
    <dbReference type="NCBI Taxonomy" id="1548599"/>
    <lineage>
        <taxon>Bacteria</taxon>
        <taxon>Bacillati</taxon>
        <taxon>Bacillota</taxon>
        <taxon>Bacilli</taxon>
        <taxon>Bacillales</taxon>
        <taxon>Bacillaceae</taxon>
        <taxon>Halalkalibacter</taxon>
    </lineage>
</organism>
<reference evidence="3 4" key="1">
    <citation type="submission" date="2024-09" db="EMBL/GenBank/DDBJ databases">
        <authorList>
            <person name="Sun Q."/>
            <person name="Mori K."/>
        </authorList>
    </citation>
    <scope>NUCLEOTIDE SEQUENCE [LARGE SCALE GENOMIC DNA]</scope>
    <source>
        <strain evidence="3 4">NCAIM B.02610</strain>
    </source>
</reference>
<dbReference type="SUPFAM" id="SSF102405">
    <property type="entry name" value="MCP/YpsA-like"/>
    <property type="match status" value="1"/>
</dbReference>
<feature type="domain" description="Smf/DprA SLOG" evidence="2">
    <location>
        <begin position="80"/>
        <end position="289"/>
    </location>
</feature>
<dbReference type="RefSeq" id="WP_335961181.1">
    <property type="nucleotide sequence ID" value="NZ_JAXBLX010000014.1"/>
</dbReference>
<dbReference type="Pfam" id="PF02481">
    <property type="entry name" value="DNA_processg_A"/>
    <property type="match status" value="1"/>
</dbReference>
<protein>
    <submittedName>
        <fullName evidence="3">DNA-processing protein DprA</fullName>
    </submittedName>
</protein>
<evidence type="ECO:0000256" key="1">
    <source>
        <dbReference type="ARBA" id="ARBA00006525"/>
    </source>
</evidence>
<dbReference type="InterPro" id="IPR003488">
    <property type="entry name" value="DprA"/>
</dbReference>
<proteinExistence type="inferred from homology"/>
<dbReference type="InterPro" id="IPR057666">
    <property type="entry name" value="DrpA_SLOG"/>
</dbReference>
<dbReference type="PANTHER" id="PTHR43022:SF1">
    <property type="entry name" value="PROTEIN SMF"/>
    <property type="match status" value="1"/>
</dbReference>
<name>A0ABV6KGF3_9BACI</name>
<evidence type="ECO:0000313" key="3">
    <source>
        <dbReference type="EMBL" id="MFC0472037.1"/>
    </source>
</evidence>
<sequence length="292" mass="32609">MPFIRERLVHVHSCSDMSRSLLRNILFADPDLQKIYGDSVSDLQTQFKIPHSKALSIYKYLRATSPEQLLAYFDSKNIFTITILDSDYPLLLKEIYDPPLVLYGMGLRTILASEKRLAVVGTRAPTSIGVQTISKLIPAISRNDWTIVSGFARGIDSLAHWQTINASGKTIAVLGSGLSYLYPKENFDLFSQMSKNHLILSEYPPNTPPQKWHFPARNRVISGLCKAVLVIEAKERSGSLITADQALEQGRDVFAIPGSIFSSQSKGTNLLIQQGAKLVLHEEDILQELQEH</sequence>